<organism evidence="3">
    <name type="scientific">bioreactor metagenome</name>
    <dbReference type="NCBI Taxonomy" id="1076179"/>
    <lineage>
        <taxon>unclassified sequences</taxon>
        <taxon>metagenomes</taxon>
        <taxon>ecological metagenomes</taxon>
    </lineage>
</organism>
<dbReference type="CDD" id="cd00093">
    <property type="entry name" value="HTH_XRE"/>
    <property type="match status" value="1"/>
</dbReference>
<dbReference type="SMART" id="SM00530">
    <property type="entry name" value="HTH_XRE"/>
    <property type="match status" value="1"/>
</dbReference>
<protein>
    <recommendedName>
        <fullName evidence="2">HTH cro/C1-type domain-containing protein</fullName>
    </recommendedName>
</protein>
<evidence type="ECO:0000313" key="3">
    <source>
        <dbReference type="EMBL" id="MPM93230.1"/>
    </source>
</evidence>
<dbReference type="PANTHER" id="PTHR46558:SF11">
    <property type="entry name" value="HTH-TYPE TRANSCRIPTIONAL REGULATOR XRE"/>
    <property type="match status" value="1"/>
</dbReference>
<evidence type="ECO:0000259" key="2">
    <source>
        <dbReference type="PROSITE" id="PS50943"/>
    </source>
</evidence>
<dbReference type="Pfam" id="PF01381">
    <property type="entry name" value="HTH_3"/>
    <property type="match status" value="1"/>
</dbReference>
<feature type="domain" description="HTH cro/C1-type" evidence="2">
    <location>
        <begin position="19"/>
        <end position="63"/>
    </location>
</feature>
<proteinExistence type="predicted"/>
<reference evidence="3" key="1">
    <citation type="submission" date="2019-08" db="EMBL/GenBank/DDBJ databases">
        <authorList>
            <person name="Kucharzyk K."/>
            <person name="Murdoch R.W."/>
            <person name="Higgins S."/>
            <person name="Loffler F."/>
        </authorList>
    </citation>
    <scope>NUCLEOTIDE SEQUENCE</scope>
</reference>
<sequence length="155" mass="17621">MNGEMGIGDRIRQFRGSASQKETARKIGISVAALQAYETGERIPRDEVKLAMAKYFHTSIRELFFICKYTKREYNKLLTAKRGNDEEYFDRTPTDKAIQDDPFSRRVGVVMYEYEGDAGLGLLRLPGQVDTRYRGGRNRCGGETYGSCRAGYHSP</sequence>
<accession>A0A645DUQ0</accession>
<dbReference type="InterPro" id="IPR010982">
    <property type="entry name" value="Lambda_DNA-bd_dom_sf"/>
</dbReference>
<dbReference type="EMBL" id="VSSQ01040070">
    <property type="protein sequence ID" value="MPM93230.1"/>
    <property type="molecule type" value="Genomic_DNA"/>
</dbReference>
<dbReference type="InterPro" id="IPR001387">
    <property type="entry name" value="Cro/C1-type_HTH"/>
</dbReference>
<dbReference type="AlphaFoldDB" id="A0A645DUQ0"/>
<dbReference type="SUPFAM" id="SSF47413">
    <property type="entry name" value="lambda repressor-like DNA-binding domains"/>
    <property type="match status" value="1"/>
</dbReference>
<gene>
    <name evidence="3" type="ORF">SDC9_140366</name>
</gene>
<dbReference type="PROSITE" id="PS50943">
    <property type="entry name" value="HTH_CROC1"/>
    <property type="match status" value="1"/>
</dbReference>
<dbReference type="PANTHER" id="PTHR46558">
    <property type="entry name" value="TRACRIPTIONAL REGULATORY PROTEIN-RELATED-RELATED"/>
    <property type="match status" value="1"/>
</dbReference>
<dbReference type="Gene3D" id="1.10.260.40">
    <property type="entry name" value="lambda repressor-like DNA-binding domains"/>
    <property type="match status" value="1"/>
</dbReference>
<keyword evidence="1" id="KW-0238">DNA-binding</keyword>
<name>A0A645DUQ0_9ZZZZ</name>
<evidence type="ECO:0000256" key="1">
    <source>
        <dbReference type="ARBA" id="ARBA00023125"/>
    </source>
</evidence>
<dbReference type="GO" id="GO:0003677">
    <property type="term" value="F:DNA binding"/>
    <property type="evidence" value="ECO:0007669"/>
    <property type="project" value="UniProtKB-KW"/>
</dbReference>
<comment type="caution">
    <text evidence="3">The sequence shown here is derived from an EMBL/GenBank/DDBJ whole genome shotgun (WGS) entry which is preliminary data.</text>
</comment>